<dbReference type="InterPro" id="IPR040465">
    <property type="entry name" value="CtsR_N"/>
</dbReference>
<dbReference type="EMBL" id="DNZF01000249">
    <property type="protein sequence ID" value="HBK54551.1"/>
    <property type="molecule type" value="Genomic_DNA"/>
</dbReference>
<gene>
    <name evidence="2" type="ORF">DDZ44_11505</name>
</gene>
<organism evidence="2 3">
    <name type="scientific">Syntrophomonas wolfei</name>
    <dbReference type="NCBI Taxonomy" id="863"/>
    <lineage>
        <taxon>Bacteria</taxon>
        <taxon>Bacillati</taxon>
        <taxon>Bacillota</taxon>
        <taxon>Clostridia</taxon>
        <taxon>Eubacteriales</taxon>
        <taxon>Syntrophomonadaceae</taxon>
        <taxon>Syntrophomonas</taxon>
    </lineage>
</organism>
<dbReference type="STRING" id="378794.GCA_001570625_00548"/>
<dbReference type="Gene3D" id="3.30.56.130">
    <property type="entry name" value="Transcriptional regulator CtsR, winged HTH domain"/>
    <property type="match status" value="1"/>
</dbReference>
<accession>A0A354Z0R1</accession>
<dbReference type="Proteomes" id="UP000263273">
    <property type="component" value="Unassembled WGS sequence"/>
</dbReference>
<dbReference type="AlphaFoldDB" id="A0A354Z0R1"/>
<reference evidence="2 3" key="1">
    <citation type="journal article" date="2018" name="Nat. Biotechnol.">
        <title>A standardized bacterial taxonomy based on genome phylogeny substantially revises the tree of life.</title>
        <authorList>
            <person name="Parks D.H."/>
            <person name="Chuvochina M."/>
            <person name="Waite D.W."/>
            <person name="Rinke C."/>
            <person name="Skarshewski A."/>
            <person name="Chaumeil P.A."/>
            <person name="Hugenholtz P."/>
        </authorList>
    </citation>
    <scope>NUCLEOTIDE SEQUENCE [LARGE SCALE GENOMIC DNA]</scope>
    <source>
        <strain evidence="2">UBA10948</strain>
    </source>
</reference>
<dbReference type="InterPro" id="IPR041902">
    <property type="entry name" value="CtsR_N_sf"/>
</dbReference>
<sequence length="142" mass="16206">MKKSLADRIEEYIKVLIARSGAQQIEIQRAELAETFSCVPSQVTYVVATRFTEEAGYLSESRRGGKGFIRISCCELDKEAARESKQELFIFIDRLLEVEIISQKEGEMLKHVISKSSQEVAPEQKSQFFDAFKFALADFLKK</sequence>
<name>A0A354Z0R1_9FIRM</name>
<proteinExistence type="predicted"/>
<evidence type="ECO:0000313" key="3">
    <source>
        <dbReference type="Proteomes" id="UP000263273"/>
    </source>
</evidence>
<feature type="domain" description="CtsR N-terminal HTH" evidence="1">
    <location>
        <begin position="4"/>
        <end position="72"/>
    </location>
</feature>
<evidence type="ECO:0000313" key="2">
    <source>
        <dbReference type="EMBL" id="HBK54551.1"/>
    </source>
</evidence>
<evidence type="ECO:0000259" key="1">
    <source>
        <dbReference type="Pfam" id="PF05848"/>
    </source>
</evidence>
<dbReference type="RefSeq" id="WP_061213100.1">
    <property type="nucleotide sequence ID" value="NZ_DCDX01000008.1"/>
</dbReference>
<comment type="caution">
    <text evidence="2">The sequence shown here is derived from an EMBL/GenBank/DDBJ whole genome shotgun (WGS) entry which is preliminary data.</text>
</comment>
<protein>
    <submittedName>
        <fullName evidence="2">CtsR family transcriptional regulator</fullName>
    </submittedName>
</protein>
<dbReference type="Pfam" id="PF05848">
    <property type="entry name" value="CtsR"/>
    <property type="match status" value="1"/>
</dbReference>